<sequence length="515" mass="54115">MGMGLASDTRATIAALLAHVAPEPLPAEQAIGLLQDVQWTDVAELGRLAYHALTGVDPGDGDPATPGEVQAGFPPFAAEVLMRAILGPDHRRPTAQALLIVLDTVPTASWPTAGRPFVTLPETPAEPVAVEEAEPAGPAEAEPEADPQAEPQADVAPSVEDGPPSESAPESSPESSAGPEIDTTPPAPVGRAALHAEFRSMLTPSREVPRFDPLSAPLPDVLGDPLRRRMGDPLTDPWQDDEDGGVPADQAVEPVETEPEFVEAEPVETEPESVVALEPPPAEEPIDQPHPEPTDEGAQEPIAEPVPEHVEDQADQAEEPEPVSALAEELEPATEPAEVVQVVQDTDPAAPRGMHEEFRNLVDPSFRPAATPSAPARNAPVAAVDPIERLEAFEARSGSSPSTEASAGAARDELSDAAVPRRTDRRSDRRPDRPSDPAGQGSRRRAVESRETDDDTGAGDRQQTLLLVALLVVIIVLGIVFATSRGESDADGSDDAPTSPQGASLVLDQPVDDRA</sequence>
<keyword evidence="2" id="KW-0812">Transmembrane</keyword>
<evidence type="ECO:0000256" key="2">
    <source>
        <dbReference type="SAM" id="Phobius"/>
    </source>
</evidence>
<accession>A0A4S8N7K7</accession>
<organism evidence="3 4">
    <name type="scientific">Nocardioides caeni</name>
    <dbReference type="NCBI Taxonomy" id="574700"/>
    <lineage>
        <taxon>Bacteria</taxon>
        <taxon>Bacillati</taxon>
        <taxon>Actinomycetota</taxon>
        <taxon>Actinomycetes</taxon>
        <taxon>Propionibacteriales</taxon>
        <taxon>Nocardioidaceae</taxon>
        <taxon>Nocardioides</taxon>
    </lineage>
</organism>
<keyword evidence="2" id="KW-0472">Membrane</keyword>
<dbReference type="AlphaFoldDB" id="A0A4S8N7K7"/>
<comment type="caution">
    <text evidence="3">The sequence shown here is derived from an EMBL/GenBank/DDBJ whole genome shotgun (WGS) entry which is preliminary data.</text>
</comment>
<protein>
    <recommendedName>
        <fullName evidence="5">Protein kinase domain-containing protein</fullName>
    </recommendedName>
</protein>
<dbReference type="OrthoDB" id="3790858at2"/>
<keyword evidence="4" id="KW-1185">Reference proteome</keyword>
<name>A0A4S8N7K7_9ACTN</name>
<feature type="transmembrane region" description="Helical" evidence="2">
    <location>
        <begin position="465"/>
        <end position="483"/>
    </location>
</feature>
<feature type="region of interest" description="Disordered" evidence="1">
    <location>
        <begin position="485"/>
        <end position="515"/>
    </location>
</feature>
<feature type="compositionally biased region" description="Low complexity" evidence="1">
    <location>
        <begin position="162"/>
        <end position="180"/>
    </location>
</feature>
<proteinExistence type="predicted"/>
<evidence type="ECO:0000313" key="4">
    <source>
        <dbReference type="Proteomes" id="UP000307087"/>
    </source>
</evidence>
<gene>
    <name evidence="3" type="ORF">E9934_12550</name>
</gene>
<feature type="compositionally biased region" description="Acidic residues" evidence="1">
    <location>
        <begin position="255"/>
        <end position="271"/>
    </location>
</feature>
<evidence type="ECO:0000256" key="1">
    <source>
        <dbReference type="SAM" id="MobiDB-lite"/>
    </source>
</evidence>
<keyword evidence="2" id="KW-1133">Transmembrane helix</keyword>
<reference evidence="3 4" key="1">
    <citation type="journal article" date="2009" name="Int. J. Syst. Evol. Microbiol.">
        <title>Nocardioides caeni sp. nov., isolated from wastewater.</title>
        <authorList>
            <person name="Yoon J.H."/>
            <person name="Kang S.J."/>
            <person name="Park S."/>
            <person name="Kim W."/>
            <person name="Oh T.K."/>
        </authorList>
    </citation>
    <scope>NUCLEOTIDE SEQUENCE [LARGE SCALE GENOMIC DNA]</scope>
    <source>
        <strain evidence="3 4">DSM 23134</strain>
    </source>
</reference>
<dbReference type="Proteomes" id="UP000307087">
    <property type="component" value="Unassembled WGS sequence"/>
</dbReference>
<evidence type="ECO:0000313" key="3">
    <source>
        <dbReference type="EMBL" id="THV12168.1"/>
    </source>
</evidence>
<feature type="compositionally biased region" description="Basic and acidic residues" evidence="1">
    <location>
        <begin position="410"/>
        <end position="435"/>
    </location>
</feature>
<dbReference type="RefSeq" id="WP_136563220.1">
    <property type="nucleotide sequence ID" value="NZ_BAABLS010000004.1"/>
</dbReference>
<feature type="region of interest" description="Disordered" evidence="1">
    <location>
        <begin position="128"/>
        <end position="337"/>
    </location>
</feature>
<dbReference type="EMBL" id="STGW01000007">
    <property type="protein sequence ID" value="THV12168.1"/>
    <property type="molecule type" value="Genomic_DNA"/>
</dbReference>
<evidence type="ECO:0008006" key="5">
    <source>
        <dbReference type="Google" id="ProtNLM"/>
    </source>
</evidence>
<feature type="region of interest" description="Disordered" evidence="1">
    <location>
        <begin position="361"/>
        <end position="459"/>
    </location>
</feature>